<keyword evidence="4" id="KW-0964">Secreted</keyword>
<dbReference type="GO" id="GO:0046330">
    <property type="term" value="P:positive regulation of JNK cascade"/>
    <property type="evidence" value="ECO:0007669"/>
    <property type="project" value="TreeGrafter"/>
</dbReference>
<evidence type="ECO:0000256" key="3">
    <source>
        <dbReference type="ARBA" id="ARBA00022473"/>
    </source>
</evidence>
<dbReference type="GO" id="GO:0005615">
    <property type="term" value="C:extracellular space"/>
    <property type="evidence" value="ECO:0007669"/>
    <property type="project" value="TreeGrafter"/>
</dbReference>
<dbReference type="GO" id="GO:0045165">
    <property type="term" value="P:cell fate commitment"/>
    <property type="evidence" value="ECO:0007669"/>
    <property type="project" value="TreeGrafter"/>
</dbReference>
<dbReference type="InterPro" id="IPR018161">
    <property type="entry name" value="Wnt_CS"/>
</dbReference>
<evidence type="ECO:0000256" key="6">
    <source>
        <dbReference type="ARBA" id="ARBA00022687"/>
    </source>
</evidence>
<evidence type="ECO:0000256" key="4">
    <source>
        <dbReference type="ARBA" id="ARBA00022525"/>
    </source>
</evidence>
<comment type="function">
    <text evidence="10">Ligand for members of the frizzled family of seven transmembrane receptors.</text>
</comment>
<dbReference type="PANTHER" id="PTHR12027">
    <property type="entry name" value="WNT RELATED"/>
    <property type="match status" value="1"/>
</dbReference>
<comment type="similarity">
    <text evidence="2 10">Belongs to the Wnt family.</text>
</comment>
<sequence>MVNTRFARMKTVSSLIVYFHLLLLFHRAFSSVVALGASIICSKIPGLAPKQRTIRQSHPDSMVAVGEGAKIGFHECRHQFRRNRWNCSLINDSPLAFVHSLGNREAGSFYAFRSAGIAYAVTQSCSLGSLIGCGCDKTKMDGRTNDEGDWKWGGCSADVAYGLRFARIFLDSKEIEEDERTLMNLHNNRAGRKALKDTVSVQCKCHGISGSCTLKTCWMTLPKFRSVGDRLLGRYLNARQVAPLRSTTRARRPMFLELKHSKKPHRKPSMRDIVYLEPSPSYCDFDVSTESLGTKGRTCNRTSLGLDNCDA</sequence>
<evidence type="ECO:0000256" key="5">
    <source>
        <dbReference type="ARBA" id="ARBA00022530"/>
    </source>
</evidence>
<dbReference type="GO" id="GO:0060070">
    <property type="term" value="P:canonical Wnt signaling pathway"/>
    <property type="evidence" value="ECO:0007669"/>
    <property type="project" value="TreeGrafter"/>
</dbReference>
<name>D5LLN0_9ANNE</name>
<reference evidence="11" key="1">
    <citation type="submission" date="2010-02" db="EMBL/GenBank/DDBJ databases">
        <authorList>
            <person name="Lee M.S."/>
            <person name="Tak E.S."/>
            <person name="Ahn C.H."/>
            <person name="Park S.C."/>
        </authorList>
    </citation>
    <scope>NUCLEOTIDE SEQUENCE</scope>
</reference>
<keyword evidence="8" id="KW-0325">Glycoprotein</keyword>
<dbReference type="PRINTS" id="PR01349">
    <property type="entry name" value="WNTPROTEIN"/>
</dbReference>
<evidence type="ECO:0000256" key="9">
    <source>
        <dbReference type="ARBA" id="ARBA00023288"/>
    </source>
</evidence>
<dbReference type="SMART" id="SM00097">
    <property type="entry name" value="WNT1"/>
    <property type="match status" value="1"/>
</dbReference>
<evidence type="ECO:0000256" key="1">
    <source>
        <dbReference type="ARBA" id="ARBA00004498"/>
    </source>
</evidence>
<proteinExistence type="evidence at transcript level"/>
<dbReference type="GO" id="GO:0030182">
    <property type="term" value="P:neuron differentiation"/>
    <property type="evidence" value="ECO:0007669"/>
    <property type="project" value="TreeGrafter"/>
</dbReference>
<accession>D5LLN0</accession>
<dbReference type="PROSITE" id="PS00246">
    <property type="entry name" value="WNT1"/>
    <property type="match status" value="1"/>
</dbReference>
<dbReference type="AlphaFoldDB" id="D5LLN0"/>
<evidence type="ECO:0000256" key="8">
    <source>
        <dbReference type="ARBA" id="ARBA00023180"/>
    </source>
</evidence>
<keyword evidence="9" id="KW-0449">Lipoprotein</keyword>
<feature type="non-terminal residue" evidence="11">
    <location>
        <position position="311"/>
    </location>
</feature>
<dbReference type="GO" id="GO:0005125">
    <property type="term" value="F:cytokine activity"/>
    <property type="evidence" value="ECO:0007669"/>
    <property type="project" value="TreeGrafter"/>
</dbReference>
<dbReference type="Pfam" id="PF00110">
    <property type="entry name" value="wnt"/>
    <property type="match status" value="1"/>
</dbReference>
<evidence type="ECO:0000256" key="10">
    <source>
        <dbReference type="RuleBase" id="RU003500"/>
    </source>
</evidence>
<dbReference type="EMBL" id="GU938468">
    <property type="protein sequence ID" value="ADF31342.1"/>
    <property type="molecule type" value="mRNA"/>
</dbReference>
<keyword evidence="3 10" id="KW-0217">Developmental protein</keyword>
<keyword evidence="6 10" id="KW-0879">Wnt signaling pathway</keyword>
<evidence type="ECO:0000313" key="11">
    <source>
        <dbReference type="EMBL" id="ADF31342.1"/>
    </source>
</evidence>
<evidence type="ECO:0000256" key="2">
    <source>
        <dbReference type="ARBA" id="ARBA00005683"/>
    </source>
</evidence>
<evidence type="ECO:0000256" key="7">
    <source>
        <dbReference type="ARBA" id="ARBA00023157"/>
    </source>
</evidence>
<dbReference type="GO" id="GO:0005109">
    <property type="term" value="F:frizzled binding"/>
    <property type="evidence" value="ECO:0007669"/>
    <property type="project" value="TreeGrafter"/>
</dbReference>
<dbReference type="PANTHER" id="PTHR12027:SF112">
    <property type="entry name" value="PROTEIN WNT-2"/>
    <property type="match status" value="1"/>
</dbReference>
<keyword evidence="5" id="KW-0272">Extracellular matrix</keyword>
<keyword evidence="7" id="KW-1015">Disulfide bond</keyword>
<protein>
    <recommendedName>
        <fullName evidence="10">Protein Wnt</fullName>
    </recommendedName>
</protein>
<organism evidence="11">
    <name type="scientific">Perionyx excavatus</name>
    <name type="common">compost worm</name>
    <dbReference type="NCBI Taxonomy" id="168854"/>
    <lineage>
        <taxon>Eukaryota</taxon>
        <taxon>Metazoa</taxon>
        <taxon>Spiralia</taxon>
        <taxon>Lophotrochozoa</taxon>
        <taxon>Annelida</taxon>
        <taxon>Clitellata</taxon>
        <taxon>Oligochaeta</taxon>
        <taxon>Crassiclitellata</taxon>
        <taxon>Megascolecida</taxon>
        <taxon>Megascolecidae</taxon>
        <taxon>Perionyx</taxon>
    </lineage>
</organism>
<comment type="subcellular location">
    <subcellularLocation>
        <location evidence="1 10">Secreted</location>
        <location evidence="1 10">Extracellular space</location>
        <location evidence="1 10">Extracellular matrix</location>
    </subcellularLocation>
</comment>
<dbReference type="InterPro" id="IPR005817">
    <property type="entry name" value="Wnt"/>
</dbReference>